<accession>A0A852TT41</accession>
<dbReference type="RefSeq" id="WP_179641538.1">
    <property type="nucleotide sequence ID" value="NZ_BAAAYY010000021.1"/>
</dbReference>
<dbReference type="PANTHER" id="PTHR30532">
    <property type="entry name" value="IRON III DICITRATE-BINDING PERIPLASMIC PROTEIN"/>
    <property type="match status" value="1"/>
</dbReference>
<evidence type="ECO:0000256" key="2">
    <source>
        <dbReference type="ARBA" id="ARBA00008814"/>
    </source>
</evidence>
<dbReference type="GO" id="GO:1901678">
    <property type="term" value="P:iron coordination entity transport"/>
    <property type="evidence" value="ECO:0007669"/>
    <property type="project" value="UniProtKB-ARBA"/>
</dbReference>
<dbReference type="Gene3D" id="3.40.50.1980">
    <property type="entry name" value="Nitrogenase molybdenum iron protein domain"/>
    <property type="match status" value="2"/>
</dbReference>
<keyword evidence="3" id="KW-0813">Transport</keyword>
<sequence length="345" mass="36149">MSVLRQEPAAADRARRTSVARPHLLLALVAAGLLAVPACATGGDPGAASADGGATRAVRTDKGEVEIPAEPRRVLSLNASLTGDLLSLGAPVAATSTGMSGGVRYDADGFPVHWRGAAQEAGVEILSDSAEISLEAVAAADPDLIVAGGVGRPMAAAEELHDRLGEIAPTVFLDSSDNDWQEQLTALGGVLGAEDRAEELIDGYEERVTEVTAAATLPEQPTSVALDAETVQTLHDGAPGVRLLTDFGFEPAPLPEDAVPDAPTKDWIEVSEEEISEVFTGESLLLYEGRATTPLSELAADSLWSRLPSFENGRAHGIPVEARRPDYLAAMYTADWVEEEFGPRP</sequence>
<dbReference type="EMBL" id="JACCCC010000001">
    <property type="protein sequence ID" value="NYE45284.1"/>
    <property type="molecule type" value="Genomic_DNA"/>
</dbReference>
<comment type="similarity">
    <text evidence="2">Belongs to the bacterial solute-binding protein 8 family.</text>
</comment>
<reference evidence="6 7" key="1">
    <citation type="submission" date="2020-07" db="EMBL/GenBank/DDBJ databases">
        <title>Sequencing the genomes of 1000 actinobacteria strains.</title>
        <authorList>
            <person name="Klenk H.-P."/>
        </authorList>
    </citation>
    <scope>NUCLEOTIDE SEQUENCE [LARGE SCALE GENOMIC DNA]</scope>
    <source>
        <strain evidence="6 7">CXB654</strain>
    </source>
</reference>
<protein>
    <submittedName>
        <fullName evidence="6">Iron complex transport system substrate-binding protein</fullName>
    </submittedName>
</protein>
<keyword evidence="4" id="KW-0732">Signal</keyword>
<dbReference type="Pfam" id="PF01497">
    <property type="entry name" value="Peripla_BP_2"/>
    <property type="match status" value="1"/>
</dbReference>
<feature type="domain" description="Fe/B12 periplasmic-binding" evidence="5">
    <location>
        <begin position="73"/>
        <end position="345"/>
    </location>
</feature>
<name>A0A852TT41_9ACTN</name>
<evidence type="ECO:0000256" key="3">
    <source>
        <dbReference type="ARBA" id="ARBA00022448"/>
    </source>
</evidence>
<gene>
    <name evidence="6" type="ORF">HDA32_000404</name>
</gene>
<keyword evidence="7" id="KW-1185">Reference proteome</keyword>
<comment type="subcellular location">
    <subcellularLocation>
        <location evidence="1">Cell envelope</location>
    </subcellularLocation>
</comment>
<comment type="caution">
    <text evidence="6">The sequence shown here is derived from an EMBL/GenBank/DDBJ whole genome shotgun (WGS) entry which is preliminary data.</text>
</comment>
<dbReference type="PROSITE" id="PS50983">
    <property type="entry name" value="FE_B12_PBP"/>
    <property type="match status" value="1"/>
</dbReference>
<dbReference type="AlphaFoldDB" id="A0A852TT41"/>
<proteinExistence type="inferred from homology"/>
<evidence type="ECO:0000259" key="5">
    <source>
        <dbReference type="PROSITE" id="PS50983"/>
    </source>
</evidence>
<evidence type="ECO:0000256" key="4">
    <source>
        <dbReference type="ARBA" id="ARBA00022729"/>
    </source>
</evidence>
<dbReference type="GO" id="GO:0030288">
    <property type="term" value="C:outer membrane-bounded periplasmic space"/>
    <property type="evidence" value="ECO:0007669"/>
    <property type="project" value="TreeGrafter"/>
</dbReference>
<evidence type="ECO:0000313" key="7">
    <source>
        <dbReference type="Proteomes" id="UP000589036"/>
    </source>
</evidence>
<dbReference type="SUPFAM" id="SSF53807">
    <property type="entry name" value="Helical backbone' metal receptor"/>
    <property type="match status" value="1"/>
</dbReference>
<dbReference type="PANTHER" id="PTHR30532:SF24">
    <property type="entry name" value="FERRIC ENTEROBACTIN-BINDING PERIPLASMIC PROTEIN FEPB"/>
    <property type="match status" value="1"/>
</dbReference>
<evidence type="ECO:0000313" key="6">
    <source>
        <dbReference type="EMBL" id="NYE45284.1"/>
    </source>
</evidence>
<organism evidence="6 7">
    <name type="scientific">Spinactinospora alkalitolerans</name>
    <dbReference type="NCBI Taxonomy" id="687207"/>
    <lineage>
        <taxon>Bacteria</taxon>
        <taxon>Bacillati</taxon>
        <taxon>Actinomycetota</taxon>
        <taxon>Actinomycetes</taxon>
        <taxon>Streptosporangiales</taxon>
        <taxon>Nocardiopsidaceae</taxon>
        <taxon>Spinactinospora</taxon>
    </lineage>
</organism>
<dbReference type="InterPro" id="IPR051313">
    <property type="entry name" value="Bact_iron-sidero_bind"/>
</dbReference>
<dbReference type="Proteomes" id="UP000589036">
    <property type="component" value="Unassembled WGS sequence"/>
</dbReference>
<dbReference type="InterPro" id="IPR002491">
    <property type="entry name" value="ABC_transptr_periplasmic_BD"/>
</dbReference>
<evidence type="ECO:0000256" key="1">
    <source>
        <dbReference type="ARBA" id="ARBA00004196"/>
    </source>
</evidence>